<dbReference type="Gene3D" id="2.130.10.10">
    <property type="entry name" value="YVTN repeat-like/Quinoprotein amine dehydrogenase"/>
    <property type="match status" value="1"/>
</dbReference>
<dbReference type="InterPro" id="IPR054817">
    <property type="entry name" value="Glycosyl_F510_1955-like"/>
</dbReference>
<accession>A0A1U9KBN5</accession>
<evidence type="ECO:0008006" key="3">
    <source>
        <dbReference type="Google" id="ProtNLM"/>
    </source>
</evidence>
<gene>
    <name evidence="1" type="ORF">B0W44_07980</name>
</gene>
<protein>
    <recommendedName>
        <fullName evidence="3">Glycosyl hydrolase</fullName>
    </recommendedName>
</protein>
<dbReference type="InterPro" id="IPR015943">
    <property type="entry name" value="WD40/YVTN_repeat-like_dom_sf"/>
</dbReference>
<reference evidence="1 2" key="1">
    <citation type="journal article" date="2015" name="Int. J. Syst. Evol. Microbiol.">
        <title>Novibacillus thermophilus gen. nov., sp. nov., a Gram-staining-negative and moderately thermophilic member of the family Thermoactinomycetaceae.</title>
        <authorList>
            <person name="Yang G."/>
            <person name="Chen J."/>
            <person name="Zhou S."/>
        </authorList>
    </citation>
    <scope>NUCLEOTIDE SEQUENCE [LARGE SCALE GENOMIC DNA]</scope>
    <source>
        <strain evidence="1 2">SG-1</strain>
    </source>
</reference>
<evidence type="ECO:0000313" key="1">
    <source>
        <dbReference type="EMBL" id="AQS57454.1"/>
    </source>
</evidence>
<dbReference type="STRING" id="1471761.B0W44_07980"/>
<dbReference type="EMBL" id="CP019699">
    <property type="protein sequence ID" value="AQS57454.1"/>
    <property type="molecule type" value="Genomic_DNA"/>
</dbReference>
<sequence length="299" mass="32582">MILAVIVVGLVVIGAVLFLNRTSEPEIVMEHVHGLGYTADGKLVTPAHDGLRVYADGEWSIPEGEKHDYMGFSMVDEGFYSSGHPAPGSDRINPFGVVKSTDLGQTLETLDLEGEADFHGMSVGYKTHTIYVINPEPNSQMDAVGMYYTQDETKTWKKSDMQGLTEELTTLAAHPTEDAVIAVGTNTGVFLSEDYGHTFKKINDTVQVTSLYFSPQGELFVGGVNQGPKFFQLDLQSGETTPVNLPPLNDDAVMYIAQSTEGEELAFVSFNLHMYVTNDQGENWKQIVNDGKGISGESG</sequence>
<evidence type="ECO:0000313" key="2">
    <source>
        <dbReference type="Proteomes" id="UP000188603"/>
    </source>
</evidence>
<dbReference type="KEGG" id="ntr:B0W44_07980"/>
<proteinExistence type="predicted"/>
<dbReference type="Proteomes" id="UP000188603">
    <property type="component" value="Chromosome"/>
</dbReference>
<dbReference type="AlphaFoldDB" id="A0A1U9KBN5"/>
<name>A0A1U9KBN5_9BACL</name>
<dbReference type="NCBIfam" id="NF045728">
    <property type="entry name" value="glycosyl_F510_1955"/>
    <property type="match status" value="1"/>
</dbReference>
<keyword evidence="2" id="KW-1185">Reference proteome</keyword>
<dbReference type="SUPFAM" id="SSF110296">
    <property type="entry name" value="Oligoxyloglucan reducing end-specific cellobiohydrolase"/>
    <property type="match status" value="1"/>
</dbReference>
<organism evidence="1 2">
    <name type="scientific">Novibacillus thermophilus</name>
    <dbReference type="NCBI Taxonomy" id="1471761"/>
    <lineage>
        <taxon>Bacteria</taxon>
        <taxon>Bacillati</taxon>
        <taxon>Bacillota</taxon>
        <taxon>Bacilli</taxon>
        <taxon>Bacillales</taxon>
        <taxon>Thermoactinomycetaceae</taxon>
        <taxon>Novibacillus</taxon>
    </lineage>
</organism>